<reference evidence="3" key="4">
    <citation type="submission" date="2025-05" db="UniProtKB">
        <authorList>
            <consortium name="EnsemblFungi"/>
        </authorList>
    </citation>
    <scope>IDENTIFICATION</scope>
    <source>
        <strain evidence="3">isolate 1-1 / race 1 (BBBD)</strain>
    </source>
</reference>
<protein>
    <submittedName>
        <fullName evidence="2 3">Uncharacterized protein</fullName>
    </submittedName>
</protein>
<reference evidence="2" key="1">
    <citation type="submission" date="2009-11" db="EMBL/GenBank/DDBJ databases">
        <authorList>
            <consortium name="The Broad Institute Genome Sequencing Platform"/>
            <person name="Ward D."/>
            <person name="Feldgarden M."/>
            <person name="Earl A."/>
            <person name="Young S.K."/>
            <person name="Zeng Q."/>
            <person name="Koehrsen M."/>
            <person name="Alvarado L."/>
            <person name="Berlin A."/>
            <person name="Bochicchio J."/>
            <person name="Borenstein D."/>
            <person name="Chapman S.B."/>
            <person name="Chen Z."/>
            <person name="Engels R."/>
            <person name="Freedman E."/>
            <person name="Gellesch M."/>
            <person name="Goldberg J."/>
            <person name="Griggs A."/>
            <person name="Gujja S."/>
            <person name="Heilman E."/>
            <person name="Heiman D."/>
            <person name="Hepburn T."/>
            <person name="Howarth C."/>
            <person name="Jen D."/>
            <person name="Larson L."/>
            <person name="Lewis B."/>
            <person name="Mehta T."/>
            <person name="Park D."/>
            <person name="Pearson M."/>
            <person name="Roberts A."/>
            <person name="Saif S."/>
            <person name="Shea T."/>
            <person name="Shenoy N."/>
            <person name="Sisk P."/>
            <person name="Stolte C."/>
            <person name="Sykes S."/>
            <person name="Thomson T."/>
            <person name="Walk T."/>
            <person name="White J."/>
            <person name="Yandava C."/>
            <person name="Izard J."/>
            <person name="Baranova O.V."/>
            <person name="Blanton J.M."/>
            <person name="Tanner A.C."/>
            <person name="Dewhirst F.E."/>
            <person name="Haas B."/>
            <person name="Nusbaum C."/>
            <person name="Birren B."/>
        </authorList>
    </citation>
    <scope>NUCLEOTIDE SEQUENCE [LARGE SCALE GENOMIC DNA]</scope>
    <source>
        <strain evidence="2">1-1 BBBD Race 1</strain>
    </source>
</reference>
<feature type="compositionally biased region" description="Low complexity" evidence="1">
    <location>
        <begin position="19"/>
        <end position="30"/>
    </location>
</feature>
<sequence>MNANPMNMPQPMNAPHPPTMNTNPMNIPQPMNAPHPLNPTANANPMAFSPPNLMNVPQNANQPRTPEQQGTSVPLLTTPSDDTSTLEDFLRYVHVDPNSGPIIKGLNQLGITHWLMFRCYEVHELIAAVFPDGPSQALIKAAKHCGNQLRMQQSRLESQK</sequence>
<dbReference type="OrthoDB" id="10365909at2759"/>
<dbReference type="Proteomes" id="UP000005240">
    <property type="component" value="Unassembled WGS sequence"/>
</dbReference>
<accession>A0A0C4F259</accession>
<feature type="compositionally biased region" description="Low complexity" evidence="1">
    <location>
        <begin position="1"/>
        <end position="11"/>
    </location>
</feature>
<evidence type="ECO:0000313" key="4">
    <source>
        <dbReference type="Proteomes" id="UP000005240"/>
    </source>
</evidence>
<evidence type="ECO:0000313" key="3">
    <source>
        <dbReference type="EnsemblFungi" id="PTTG_07180-t43_1-p1"/>
    </source>
</evidence>
<dbReference type="VEuPathDB" id="FungiDB:PTTG_07180"/>
<proteinExistence type="predicted"/>
<dbReference type="AlphaFoldDB" id="A0A0C4F259"/>
<keyword evidence="4" id="KW-1185">Reference proteome</keyword>
<feature type="region of interest" description="Disordered" evidence="1">
    <location>
        <begin position="1"/>
        <end position="82"/>
    </location>
</feature>
<reference evidence="3 4" key="3">
    <citation type="journal article" date="2017" name="G3 (Bethesda)">
        <title>Comparative analysis highlights variable genome content of wheat rusts and divergence of the mating loci.</title>
        <authorList>
            <person name="Cuomo C.A."/>
            <person name="Bakkeren G."/>
            <person name="Khalil H.B."/>
            <person name="Panwar V."/>
            <person name="Joly D."/>
            <person name="Linning R."/>
            <person name="Sakthikumar S."/>
            <person name="Song X."/>
            <person name="Adiconis X."/>
            <person name="Fan L."/>
            <person name="Goldberg J.M."/>
            <person name="Levin J.Z."/>
            <person name="Young S."/>
            <person name="Zeng Q."/>
            <person name="Anikster Y."/>
            <person name="Bruce M."/>
            <person name="Wang M."/>
            <person name="Yin C."/>
            <person name="McCallum B."/>
            <person name="Szabo L.J."/>
            <person name="Hulbert S."/>
            <person name="Chen X."/>
            <person name="Fellers J.P."/>
        </authorList>
    </citation>
    <scope>NUCLEOTIDE SEQUENCE</scope>
    <source>
        <strain evidence="3">isolate 1-1 / race 1 (BBBD)</strain>
        <strain evidence="4">Isolate 1-1 / race 1 (BBBD)</strain>
    </source>
</reference>
<evidence type="ECO:0000256" key="1">
    <source>
        <dbReference type="SAM" id="MobiDB-lite"/>
    </source>
</evidence>
<reference evidence="2" key="2">
    <citation type="submission" date="2016-05" db="EMBL/GenBank/DDBJ databases">
        <title>Comparative analysis highlights variable genome content of wheat rusts and divergence of the mating loci.</title>
        <authorList>
            <person name="Cuomo C.A."/>
            <person name="Bakkeren G."/>
            <person name="Szabo L."/>
            <person name="Khalil H."/>
            <person name="Joly D."/>
            <person name="Goldberg J."/>
            <person name="Young S."/>
            <person name="Zeng Q."/>
            <person name="Fellers J."/>
        </authorList>
    </citation>
    <scope>NUCLEOTIDE SEQUENCE [LARGE SCALE GENOMIC DNA]</scope>
    <source>
        <strain evidence="2">1-1 BBBD Race 1</strain>
    </source>
</reference>
<feature type="compositionally biased region" description="Polar residues" evidence="1">
    <location>
        <begin position="55"/>
        <end position="72"/>
    </location>
</feature>
<dbReference type="EnsemblFungi" id="PTTG_07180-t43_1">
    <property type="protein sequence ID" value="PTTG_07180-t43_1-p1"/>
    <property type="gene ID" value="PTTG_07180"/>
</dbReference>
<name>A0A0C4F259_PUCT1</name>
<gene>
    <name evidence="2" type="ORF">PTTG_07180</name>
</gene>
<evidence type="ECO:0000313" key="2">
    <source>
        <dbReference type="EMBL" id="OAV87887.1"/>
    </source>
</evidence>
<dbReference type="EMBL" id="ADAS02000256">
    <property type="protein sequence ID" value="OAV87887.1"/>
    <property type="molecule type" value="Genomic_DNA"/>
</dbReference>
<organism evidence="2">
    <name type="scientific">Puccinia triticina (isolate 1-1 / race 1 (BBBD))</name>
    <name type="common">Brown leaf rust fungus</name>
    <dbReference type="NCBI Taxonomy" id="630390"/>
    <lineage>
        <taxon>Eukaryota</taxon>
        <taxon>Fungi</taxon>
        <taxon>Dikarya</taxon>
        <taxon>Basidiomycota</taxon>
        <taxon>Pucciniomycotina</taxon>
        <taxon>Pucciniomycetes</taxon>
        <taxon>Pucciniales</taxon>
        <taxon>Pucciniaceae</taxon>
        <taxon>Puccinia</taxon>
    </lineage>
</organism>